<evidence type="ECO:0000259" key="1">
    <source>
        <dbReference type="Pfam" id="PF21821"/>
    </source>
</evidence>
<proteinExistence type="predicted"/>
<feature type="domain" description="Dit-like phage tail protein N-terminal" evidence="1">
    <location>
        <begin position="36"/>
        <end position="159"/>
    </location>
</feature>
<evidence type="ECO:0000313" key="3">
    <source>
        <dbReference type="Proteomes" id="UP000254337"/>
    </source>
</evidence>
<sequence length="248" mass="26340">MPSLNSLLGGSGFVSSTAGIMPKPTQPAKIGDYLTVDVVMSRETNFDSEVTEYPVEDGFPIADHVVRKPMRLSMDVVFTPTPVTWGNSFLGGRTLNAVTNMLMQIYQKGEPVTITLVDAIYTDMVMTSAPLPRNVENGYCYRCQLEFTHVRRVVQRTEDVPEEYAANDAAGKAGTTEKDGGAAAQTEIGTGLQTVDASAGSAGGGILGINTDNIDFGQLGAMATGSEATAYMAAYSVYQSIGKAGTFY</sequence>
<dbReference type="InterPro" id="IPR048494">
    <property type="entry name" value="Dit-like_N"/>
</dbReference>
<gene>
    <name evidence="2" type="ORF">DKB62_10005</name>
</gene>
<dbReference type="EMBL" id="CP029462">
    <property type="protein sequence ID" value="AXL21869.1"/>
    <property type="molecule type" value="Genomic_DNA"/>
</dbReference>
<reference evidence="2 3" key="1">
    <citation type="submission" date="2018-05" db="EMBL/GenBank/DDBJ databases">
        <title>Complete genome sequence of Megasphaera sp. AJH120T, isolated from the ceca of a chicken.</title>
        <authorList>
            <person name="Maki J."/>
            <person name="Looft T."/>
        </authorList>
    </citation>
    <scope>NUCLEOTIDE SEQUENCE [LARGE SCALE GENOMIC DNA]</scope>
    <source>
        <strain evidence="2 3">AJH120</strain>
    </source>
</reference>
<name>A0A346B176_9FIRM</name>
<keyword evidence="3" id="KW-1185">Reference proteome</keyword>
<dbReference type="AlphaFoldDB" id="A0A346B176"/>
<dbReference type="RefSeq" id="WP_107196319.1">
    <property type="nucleotide sequence ID" value="NZ_CP029462.1"/>
</dbReference>
<dbReference type="OrthoDB" id="2969869at2"/>
<evidence type="ECO:0000313" key="2">
    <source>
        <dbReference type="EMBL" id="AXL21869.1"/>
    </source>
</evidence>
<protein>
    <recommendedName>
        <fullName evidence="1">Dit-like phage tail protein N-terminal domain-containing protein</fullName>
    </recommendedName>
</protein>
<accession>A0A346B176</accession>
<dbReference type="Proteomes" id="UP000254337">
    <property type="component" value="Chromosome"/>
</dbReference>
<dbReference type="KEGG" id="meg:DKB62_10005"/>
<organism evidence="2 3">
    <name type="scientific">Megasphaera stantonii</name>
    <dbReference type="NCBI Taxonomy" id="2144175"/>
    <lineage>
        <taxon>Bacteria</taxon>
        <taxon>Bacillati</taxon>
        <taxon>Bacillota</taxon>
        <taxon>Negativicutes</taxon>
        <taxon>Veillonellales</taxon>
        <taxon>Veillonellaceae</taxon>
        <taxon>Megasphaera</taxon>
    </lineage>
</organism>
<dbReference type="Pfam" id="PF21821">
    <property type="entry name" value="Dit_like"/>
    <property type="match status" value="1"/>
</dbReference>